<dbReference type="InterPro" id="IPR004629">
    <property type="entry name" value="WecG_TagA_CpsF"/>
</dbReference>
<dbReference type="Proteomes" id="UP000003455">
    <property type="component" value="Chromosome"/>
</dbReference>
<organism evidence="7">
    <name type="scientific">Staphylococcus aureus subsp. aureus MN8</name>
    <dbReference type="NCBI Taxonomy" id="548470"/>
    <lineage>
        <taxon>Bacteria</taxon>
        <taxon>Bacillati</taxon>
        <taxon>Bacillota</taxon>
        <taxon>Bacilli</taxon>
        <taxon>Bacillales</taxon>
        <taxon>Staphylococcaceae</taxon>
        <taxon>Staphylococcus</taxon>
    </lineage>
</organism>
<evidence type="ECO:0000313" key="7">
    <source>
        <dbReference type="EMBL" id="EFH95486.1"/>
    </source>
</evidence>
<dbReference type="EC" id="2.4.1.187" evidence="6"/>
<keyword evidence="3 6" id="KW-0808">Transferase</keyword>
<dbReference type="NCBIfam" id="NF041710">
    <property type="entry name" value="UDPacetylman_taseTarA"/>
    <property type="match status" value="1"/>
</dbReference>
<dbReference type="HAMAP" id="MF_02070">
    <property type="entry name" value="TagA_TarA"/>
    <property type="match status" value="1"/>
</dbReference>
<dbReference type="GO" id="GO:0047244">
    <property type="term" value="F:N-acetylglucosaminyldiphosphoundecaprenol N-acetyl-beta-D-mannosaminyltransferase activity"/>
    <property type="evidence" value="ECO:0007669"/>
    <property type="project" value="UniProtKB-UniRule"/>
</dbReference>
<dbReference type="Pfam" id="PF03808">
    <property type="entry name" value="Glyco_tran_WecG"/>
    <property type="match status" value="1"/>
</dbReference>
<comment type="pathway">
    <text evidence="6">Cell wall biogenesis; teichoic acid biosynthesis.</text>
</comment>
<keyword evidence="4 6" id="KW-0777">Teichoic acid biosynthesis</keyword>
<accession>A0A0E1XI92</accession>
<dbReference type="UniPathway" id="UPA00790"/>
<dbReference type="GO" id="GO:0071555">
    <property type="term" value="P:cell wall organization"/>
    <property type="evidence" value="ECO:0007669"/>
    <property type="project" value="UniProtKB-KW"/>
</dbReference>
<evidence type="ECO:0000256" key="4">
    <source>
        <dbReference type="ARBA" id="ARBA00022944"/>
    </source>
</evidence>
<sequence length="254" mass="29119">MTVEERSNTAKVDILGVDFDNTTMLQMVENIKTFFANQSTNNLFIVTANPEIVNYATTHQAYLELINQASYIVADGTGVVKASHRLKQPLAHRIPGIELMDECLKIAHVNHQKVFLLGATNEVGEAAQYALQQRYPNISFAHHHGYIDLEDETVVKRIELFKPDYIFVGMGFPKQEEWIMTHENQFESKVMMGVGGSLEVFAGAKKRAPYIFRKLNIEWIYRALIDWKRIGRLKSIPIFMYKIAKAKRKIKKAK</sequence>
<evidence type="ECO:0000256" key="3">
    <source>
        <dbReference type="ARBA" id="ARBA00022679"/>
    </source>
</evidence>
<dbReference type="GO" id="GO:0019350">
    <property type="term" value="P:teichoic acid biosynthetic process"/>
    <property type="evidence" value="ECO:0007669"/>
    <property type="project" value="UniProtKB-UniRule"/>
</dbReference>
<dbReference type="AlphaFoldDB" id="A0A0E1XI92"/>
<gene>
    <name evidence="7" type="ORF">HMPREF0769_11696</name>
</gene>
<dbReference type="PANTHER" id="PTHR34136:SF1">
    <property type="entry name" value="UDP-N-ACETYL-D-MANNOSAMINURONIC ACID TRANSFERASE"/>
    <property type="match status" value="1"/>
</dbReference>
<comment type="pathway">
    <text evidence="1">Cell wall biogenesis; poly(ribitol phosphate) teichoic acid biosynthesis.</text>
</comment>
<dbReference type="EMBL" id="ACJA02000003">
    <property type="protein sequence ID" value="EFH95486.1"/>
    <property type="molecule type" value="Genomic_DNA"/>
</dbReference>
<name>A0A0E1XI92_STAAU</name>
<evidence type="ECO:0000256" key="6">
    <source>
        <dbReference type="HAMAP-Rule" id="MF_02070"/>
    </source>
</evidence>
<dbReference type="InterPro" id="IPR053391">
    <property type="entry name" value="TAB_Glycosyltransferase"/>
</dbReference>
<evidence type="ECO:0000256" key="2">
    <source>
        <dbReference type="ARBA" id="ARBA00022676"/>
    </source>
</evidence>
<dbReference type="InterPro" id="IPR034714">
    <property type="entry name" value="TagA_TarA"/>
</dbReference>
<keyword evidence="2 6" id="KW-0328">Glycosyltransferase</keyword>
<comment type="caution">
    <text evidence="7">The sequence shown here is derived from an EMBL/GenBank/DDBJ whole genome shotgun (WGS) entry which is preliminary data.</text>
</comment>
<dbReference type="SMR" id="A0A0E1XI92"/>
<comment type="function">
    <text evidence="6">Catalyzes the conversion of GlcNAc-PP-undecaprenol into ManNAc-GlcNAc-PP-undecaprenol, the first committed lipid intermediate in the de novo synthesis of teichoic acid.</text>
</comment>
<reference evidence="7" key="1">
    <citation type="submission" date="2010-05" db="EMBL/GenBank/DDBJ databases">
        <authorList>
            <person name="Muzny D."/>
            <person name="Qin X."/>
            <person name="Buhay C."/>
            <person name="Dugan-Rocha S."/>
            <person name="Ding Y."/>
            <person name="Chen G."/>
            <person name="Hawes A."/>
            <person name="Holder M."/>
            <person name="Jhangiani S."/>
            <person name="Johnson A."/>
            <person name="Khan Z."/>
            <person name="Li Z."/>
            <person name="Liu W."/>
            <person name="Liu X."/>
            <person name="Perez L."/>
            <person name="Shen H."/>
            <person name="Wang Q."/>
            <person name="Watt J."/>
            <person name="Xi L."/>
            <person name="Xin Y."/>
            <person name="Zhou J."/>
            <person name="Deng J."/>
            <person name="Jiang H."/>
            <person name="Liu Y."/>
            <person name="Qu J."/>
            <person name="Song X.-Z."/>
            <person name="Zhang L."/>
            <person name="Villasana D."/>
            <person name="Johnson A."/>
            <person name="Liu J."/>
            <person name="Liyanage D."/>
            <person name="Lorensuhewa L."/>
            <person name="Robinson T."/>
            <person name="Song A."/>
            <person name="Song B.-B."/>
            <person name="Dinh H."/>
            <person name="Thornton R."/>
            <person name="Coyle M."/>
            <person name="Francisco L."/>
            <person name="Jackson L."/>
            <person name="Javaid M."/>
            <person name="Korchina V."/>
            <person name="Kovar C."/>
            <person name="Mata R."/>
            <person name="Mathew T."/>
            <person name="Ngo R."/>
            <person name="Nguyen L."/>
            <person name="Nguyen N."/>
            <person name="Okwuonu G."/>
            <person name="Ongeri F."/>
            <person name="Pham C."/>
            <person name="Simmons D."/>
            <person name="Wilczek-Boney K."/>
            <person name="Hale W."/>
            <person name="Jakkamsetti A."/>
            <person name="Pham P."/>
            <person name="Ruth R."/>
            <person name="San Lucas F."/>
            <person name="Warren J."/>
            <person name="Zhang J."/>
            <person name="Zhao Z."/>
            <person name="Zhou C."/>
            <person name="Zhu D."/>
            <person name="Lee S."/>
            <person name="Bess C."/>
            <person name="Blankenburg K."/>
            <person name="Forbes L."/>
            <person name="Fu Q."/>
            <person name="Gubbala S."/>
            <person name="Hirani K."/>
            <person name="Jayaseelan J.C."/>
            <person name="Lara F."/>
            <person name="Munidasa M."/>
            <person name="Palculict T."/>
            <person name="Patil S."/>
            <person name="Pu L.-L."/>
            <person name="Saada N."/>
            <person name="Tang L."/>
            <person name="Weissenberger G."/>
            <person name="Zhu Y."/>
            <person name="Hemphill L."/>
            <person name="Shang Y."/>
            <person name="Youmans B."/>
            <person name="Ayvaz T."/>
            <person name="Ross M."/>
            <person name="Santibanez J."/>
            <person name="Aqrawi P."/>
            <person name="Gross S."/>
            <person name="Joshi V."/>
            <person name="Fowler G."/>
            <person name="Nazareth L."/>
            <person name="Reid J."/>
            <person name="Worley K."/>
            <person name="Petrosino J."/>
            <person name="Highlander S."/>
            <person name="Gibbs R."/>
        </authorList>
    </citation>
    <scope>NUCLEOTIDE SEQUENCE [LARGE SCALE GENOMIC DNA]</scope>
    <source>
        <strain evidence="7">MN8</strain>
    </source>
</reference>
<protein>
    <recommendedName>
        <fullName evidence="6">N-acetylglucosaminyldiphosphoundecaprenol N-acetyl-beta-D-mannosaminyltransferase</fullName>
        <ecNumber evidence="6">2.4.1.187</ecNumber>
    </recommendedName>
    <alternativeName>
        <fullName evidence="6">N-acetylmannosaminyltransferase</fullName>
    </alternativeName>
    <alternativeName>
        <fullName evidence="6">UDP-N-acetylmannosamine transferase</fullName>
    </alternativeName>
    <alternativeName>
        <fullName evidence="6">UDP-N-acetylmannosamine:N-acetylglucosaminyl pyrophosphorylundecaprenol N-acetylmannosaminyltransferase</fullName>
    </alternativeName>
</protein>
<evidence type="ECO:0000256" key="5">
    <source>
        <dbReference type="ARBA" id="ARBA00023316"/>
    </source>
</evidence>
<dbReference type="HOGENOM" id="CLU_063203_3_1_9"/>
<comment type="similarity">
    <text evidence="6">Belongs to the glycosyltransferase 26 family. TagA/TarA subfamily.</text>
</comment>
<comment type="catalytic activity">
    <reaction evidence="6">
        <text>UDP-N-acetyl-alpha-D-mannosamine + N-acetyl-alpha-D-glucosaminyl-di-trans,octa-cis-undecaprenyl diphosphate = N-acetyl-beta-D-mannosaminyl-(1-&gt;4)-N-acetyl-alpha-D-glucosaminyl di-trans,octa-cis-undecaprenyl diphosphate + UDP + H(+)</text>
        <dbReference type="Rhea" id="RHEA:16053"/>
        <dbReference type="ChEBI" id="CHEBI:15378"/>
        <dbReference type="ChEBI" id="CHEBI:58223"/>
        <dbReference type="ChEBI" id="CHEBI:62959"/>
        <dbReference type="ChEBI" id="CHEBI:68623"/>
        <dbReference type="ChEBI" id="CHEBI:132210"/>
        <dbReference type="EC" id="2.4.1.187"/>
    </reaction>
</comment>
<evidence type="ECO:0000256" key="1">
    <source>
        <dbReference type="ARBA" id="ARBA00004837"/>
    </source>
</evidence>
<dbReference type="UniPathway" id="UPA00632"/>
<dbReference type="PANTHER" id="PTHR34136">
    <property type="match status" value="1"/>
</dbReference>
<keyword evidence="5 6" id="KW-0961">Cell wall biogenesis/degradation</keyword>
<proteinExistence type="inferred from homology"/>
<dbReference type="CDD" id="cd06533">
    <property type="entry name" value="Glyco_transf_WecG_TagA"/>
    <property type="match status" value="1"/>
</dbReference>
<dbReference type="NCBIfam" id="TIGR00696">
    <property type="entry name" value="wecG_tagA_cpsF"/>
    <property type="match status" value="1"/>
</dbReference>
<dbReference type="RefSeq" id="WP_000215382.1">
    <property type="nucleotide sequence ID" value="NZ_CM000952.1"/>
</dbReference>